<reference evidence="2" key="1">
    <citation type="journal article" date="2016" name="Nat. Genet.">
        <title>A high-quality carrot genome assembly provides new insights into carotenoid accumulation and asterid genome evolution.</title>
        <authorList>
            <person name="Iorizzo M."/>
            <person name="Ellison S."/>
            <person name="Senalik D."/>
            <person name="Zeng P."/>
            <person name="Satapoomin P."/>
            <person name="Huang J."/>
            <person name="Bowman M."/>
            <person name="Iovene M."/>
            <person name="Sanseverino W."/>
            <person name="Cavagnaro P."/>
            <person name="Yildiz M."/>
            <person name="Macko-Podgorni A."/>
            <person name="Moranska E."/>
            <person name="Grzebelus E."/>
            <person name="Grzebelus D."/>
            <person name="Ashrafi H."/>
            <person name="Zheng Z."/>
            <person name="Cheng S."/>
            <person name="Spooner D."/>
            <person name="Van Deynze A."/>
            <person name="Simon P."/>
        </authorList>
    </citation>
    <scope>NUCLEOTIDE SEQUENCE</scope>
    <source>
        <tissue evidence="2">Leaf</tissue>
    </source>
</reference>
<dbReference type="OrthoDB" id="1862401at2759"/>
<protein>
    <submittedName>
        <fullName evidence="2">Uncharacterized protein</fullName>
    </submittedName>
</protein>
<dbReference type="Gene3D" id="3.30.559.10">
    <property type="entry name" value="Chloramphenicol acetyltransferase-like domain"/>
    <property type="match status" value="2"/>
</dbReference>
<dbReference type="EMBL" id="CP093345">
    <property type="protein sequence ID" value="WOG90826.1"/>
    <property type="molecule type" value="Genomic_DNA"/>
</dbReference>
<dbReference type="Proteomes" id="UP000077755">
    <property type="component" value="Chromosome 3"/>
</dbReference>
<dbReference type="Pfam" id="PF02458">
    <property type="entry name" value="Transferase"/>
    <property type="match status" value="1"/>
</dbReference>
<gene>
    <name evidence="2" type="ORF">DCAR_0310072</name>
</gene>
<sequence>MGSCQKGVVVVNRVEVVAALLPLPEHRLALSNLDLLLPPFDVGILFCYNIEVGMKNEMMISMVKNGLSQVLVSFYSLAGEVVINHEGESEILCNNRGVDFLQASADVEVQHLDLYKPDGVYANFVPVKKQGVLSVQVTEMKCGGLVIGCSFDHRVADAYSINKFLVAWADMTRSNLSGGKSMALVSSPDYCHSLLHPRNPGHPVAVIDNFYMLVKAASSNLPQPPPLFHLQSRIYRIKARLISHLQSLAGHKRTKFEYFTALLWKLLAKASEEDQKRCKLGIVVNGRDYFRNSASVNHKSLENYFGNVLSVPYIDASVGELRSMPLSEIADEVHACVESASNGEHFRGLVDWVENHRPFQAMCKIFSFLPSDTEELAVLVSSGKNFSVTKMDFGWGRPSFGSFLFPWGDTTGFVMPMPSATDDGDWIVYMHLTEKHLDFLEKEAPRIFTPFAFISPLKVSKL</sequence>
<reference evidence="2" key="2">
    <citation type="submission" date="2022-03" db="EMBL/GenBank/DDBJ databases">
        <title>Draft title - Genomic analysis of global carrot germplasm unveils the trajectory of domestication and the origin of high carotenoid orange carrot.</title>
        <authorList>
            <person name="Iorizzo M."/>
            <person name="Ellison S."/>
            <person name="Senalik D."/>
            <person name="Macko-Podgorni A."/>
            <person name="Grzebelus D."/>
            <person name="Bostan H."/>
            <person name="Rolling W."/>
            <person name="Curaba J."/>
            <person name="Simon P."/>
        </authorList>
    </citation>
    <scope>NUCLEOTIDE SEQUENCE</scope>
    <source>
        <tissue evidence="2">Leaf</tissue>
    </source>
</reference>
<evidence type="ECO:0000256" key="1">
    <source>
        <dbReference type="ARBA" id="ARBA00009861"/>
    </source>
</evidence>
<comment type="similarity">
    <text evidence="1">Belongs to the plant acyltransferase family.</text>
</comment>
<proteinExistence type="inferred from homology"/>
<dbReference type="KEGG" id="dcr:108211727"/>
<dbReference type="GO" id="GO:0016747">
    <property type="term" value="F:acyltransferase activity, transferring groups other than amino-acyl groups"/>
    <property type="evidence" value="ECO:0007669"/>
    <property type="project" value="TreeGrafter"/>
</dbReference>
<dbReference type="OMA" id="MQEHWLS"/>
<dbReference type="InterPro" id="IPR023213">
    <property type="entry name" value="CAT-like_dom_sf"/>
</dbReference>
<keyword evidence="3" id="KW-1185">Reference proteome</keyword>
<dbReference type="Gramene" id="KZN00152">
    <property type="protein sequence ID" value="KZN00152"/>
    <property type="gene ID" value="DCAR_008906"/>
</dbReference>
<dbReference type="PANTHER" id="PTHR31642">
    <property type="entry name" value="TRICHOTHECENE 3-O-ACETYLTRANSFERASE"/>
    <property type="match status" value="1"/>
</dbReference>
<dbReference type="AlphaFoldDB" id="A0A165ZKM6"/>
<evidence type="ECO:0000313" key="3">
    <source>
        <dbReference type="Proteomes" id="UP000077755"/>
    </source>
</evidence>
<evidence type="ECO:0000313" key="2">
    <source>
        <dbReference type="EMBL" id="WOG90826.1"/>
    </source>
</evidence>
<organism evidence="2 3">
    <name type="scientific">Daucus carota subsp. sativus</name>
    <name type="common">Carrot</name>
    <dbReference type="NCBI Taxonomy" id="79200"/>
    <lineage>
        <taxon>Eukaryota</taxon>
        <taxon>Viridiplantae</taxon>
        <taxon>Streptophyta</taxon>
        <taxon>Embryophyta</taxon>
        <taxon>Tracheophyta</taxon>
        <taxon>Spermatophyta</taxon>
        <taxon>Magnoliopsida</taxon>
        <taxon>eudicotyledons</taxon>
        <taxon>Gunneridae</taxon>
        <taxon>Pentapetalae</taxon>
        <taxon>asterids</taxon>
        <taxon>campanulids</taxon>
        <taxon>Apiales</taxon>
        <taxon>Apiaceae</taxon>
        <taxon>Apioideae</taxon>
        <taxon>Scandiceae</taxon>
        <taxon>Daucinae</taxon>
        <taxon>Daucus</taxon>
        <taxon>Daucus sect. Daucus</taxon>
    </lineage>
</organism>
<accession>A0A165ZKM6</accession>
<name>A0A165ZKM6_DAUCS</name>
<dbReference type="PANTHER" id="PTHR31642:SF266">
    <property type="entry name" value="HXXXD-TYPE ACYL-TRANSFERASE FAMILY PROTEIN"/>
    <property type="match status" value="1"/>
</dbReference>
<dbReference type="InterPro" id="IPR050317">
    <property type="entry name" value="Plant_Fungal_Acyltransferase"/>
</dbReference>